<keyword evidence="2" id="KW-1185">Reference proteome</keyword>
<evidence type="ECO:0000313" key="1">
    <source>
        <dbReference type="EMBL" id="MDO1531929.1"/>
    </source>
</evidence>
<dbReference type="RefSeq" id="WP_301805607.1">
    <property type="nucleotide sequence ID" value="NZ_JAUJZH010000003.1"/>
</dbReference>
<organism evidence="1 2">
    <name type="scientific">Variovorax ginsengisoli</name>
    <dbReference type="NCBI Taxonomy" id="363844"/>
    <lineage>
        <taxon>Bacteria</taxon>
        <taxon>Pseudomonadati</taxon>
        <taxon>Pseudomonadota</taxon>
        <taxon>Betaproteobacteria</taxon>
        <taxon>Burkholderiales</taxon>
        <taxon>Comamonadaceae</taxon>
        <taxon>Variovorax</taxon>
    </lineage>
</organism>
<reference evidence="1" key="1">
    <citation type="submission" date="2023-06" db="EMBL/GenBank/DDBJ databases">
        <authorList>
            <person name="Jiang Y."/>
            <person name="Liu Q."/>
        </authorList>
    </citation>
    <scope>NUCLEOTIDE SEQUENCE</scope>
    <source>
        <strain evidence="1">CGMCC 1.12090</strain>
    </source>
</reference>
<accession>A0ABT8RZ29</accession>
<protein>
    <recommendedName>
        <fullName evidence="3">Transcriptional regulator</fullName>
    </recommendedName>
</protein>
<dbReference type="Proteomes" id="UP001169027">
    <property type="component" value="Unassembled WGS sequence"/>
</dbReference>
<comment type="caution">
    <text evidence="1">The sequence shown here is derived from an EMBL/GenBank/DDBJ whole genome shotgun (WGS) entry which is preliminary data.</text>
</comment>
<dbReference type="EMBL" id="JAUKVY010000003">
    <property type="protein sequence ID" value="MDO1531929.1"/>
    <property type="molecule type" value="Genomic_DNA"/>
</dbReference>
<dbReference type="Gene3D" id="1.10.260.40">
    <property type="entry name" value="lambda repressor-like DNA-binding domains"/>
    <property type="match status" value="1"/>
</dbReference>
<proteinExistence type="predicted"/>
<gene>
    <name evidence="1" type="ORF">Q2T77_06490</name>
</gene>
<dbReference type="SUPFAM" id="SSF47413">
    <property type="entry name" value="lambda repressor-like DNA-binding domains"/>
    <property type="match status" value="1"/>
</dbReference>
<sequence>MKLSDWLDAEKGRTKAVADHFGVSLGAVTQWREGVPRERMRDLHAFTDAAVSYEDMLPAQPVAKAA</sequence>
<name>A0ABT8RZ29_9BURK</name>
<evidence type="ECO:0008006" key="3">
    <source>
        <dbReference type="Google" id="ProtNLM"/>
    </source>
</evidence>
<dbReference type="InterPro" id="IPR010982">
    <property type="entry name" value="Lambda_DNA-bd_dom_sf"/>
</dbReference>
<evidence type="ECO:0000313" key="2">
    <source>
        <dbReference type="Proteomes" id="UP001169027"/>
    </source>
</evidence>